<reference evidence="1" key="1">
    <citation type="submission" date="2020-07" db="EMBL/GenBank/DDBJ databases">
        <title>Huge and variable diversity of episymbiotic CPR bacteria and DPANN archaea in groundwater ecosystems.</title>
        <authorList>
            <person name="He C.Y."/>
            <person name="Keren R."/>
            <person name="Whittaker M."/>
            <person name="Farag I.F."/>
            <person name="Doudna J."/>
            <person name="Cate J.H.D."/>
            <person name="Banfield J.F."/>
        </authorList>
    </citation>
    <scope>NUCLEOTIDE SEQUENCE</scope>
    <source>
        <strain evidence="1">NC_groundwater_17_Pr7_B-0.1um_64_12</strain>
    </source>
</reference>
<dbReference type="EMBL" id="JACOSL010000035">
    <property type="protein sequence ID" value="MBI1756559.1"/>
    <property type="molecule type" value="Genomic_DNA"/>
</dbReference>
<protein>
    <submittedName>
        <fullName evidence="1">Uncharacterized protein</fullName>
    </submittedName>
</protein>
<organism evidence="1 2">
    <name type="scientific">Fimbriimonas ginsengisoli</name>
    <dbReference type="NCBI Taxonomy" id="1005039"/>
    <lineage>
        <taxon>Bacteria</taxon>
        <taxon>Bacillati</taxon>
        <taxon>Armatimonadota</taxon>
        <taxon>Fimbriimonadia</taxon>
        <taxon>Fimbriimonadales</taxon>
        <taxon>Fimbriimonadaceae</taxon>
        <taxon>Fimbriimonas</taxon>
    </lineage>
</organism>
<evidence type="ECO:0000313" key="2">
    <source>
        <dbReference type="Proteomes" id="UP000727962"/>
    </source>
</evidence>
<dbReference type="Proteomes" id="UP000727962">
    <property type="component" value="Unassembled WGS sequence"/>
</dbReference>
<accession>A0A931LSK8</accession>
<gene>
    <name evidence="1" type="ORF">HYR64_05575</name>
</gene>
<evidence type="ECO:0000313" key="1">
    <source>
        <dbReference type="EMBL" id="MBI1756559.1"/>
    </source>
</evidence>
<proteinExistence type="predicted"/>
<comment type="caution">
    <text evidence="1">The sequence shown here is derived from an EMBL/GenBank/DDBJ whole genome shotgun (WGS) entry which is preliminary data.</text>
</comment>
<name>A0A931LSK8_FIMGI</name>
<sequence length="268" mass="28485">MTAIPSDIDRMLWNLTDSRNAQAIADFEGRYPEWKAELDRRLQMLDQLRGARDLATVAIPSGPFIPTVTIPRPNMRVSWTFGALGLAAIAGASFFATRSLLDGPAPSVPLAPAATPQEYPTGNTYIGHRYGAERESAAVPPRGRAGDGADFGGPVPLKALPKAPPGAEPPLPMRKRPMTIHVVSASMQSVLEAISSHALLDLFIAPGTPNPDIRVDYIDMSPMAILQDMGKRFGFTALEEGSDTVLIVPAIDGGGPTPSQPASDPANR</sequence>
<dbReference type="AlphaFoldDB" id="A0A931LSK8"/>